<keyword evidence="3" id="KW-0067">ATP-binding</keyword>
<dbReference type="SUPFAM" id="SSF52540">
    <property type="entry name" value="P-loop containing nucleoside triphosphate hydrolases"/>
    <property type="match status" value="1"/>
</dbReference>
<dbReference type="GO" id="GO:0006298">
    <property type="term" value="P:mismatch repair"/>
    <property type="evidence" value="ECO:0007669"/>
    <property type="project" value="InterPro"/>
</dbReference>
<dbReference type="GO" id="GO:0051026">
    <property type="term" value="P:chiasma assembly"/>
    <property type="evidence" value="ECO:0007669"/>
    <property type="project" value="TreeGrafter"/>
</dbReference>
<dbReference type="GO" id="GO:0005634">
    <property type="term" value="C:nucleus"/>
    <property type="evidence" value="ECO:0007669"/>
    <property type="project" value="TreeGrafter"/>
</dbReference>
<organism evidence="7 8">
    <name type="scientific">Plectus sambesii</name>
    <dbReference type="NCBI Taxonomy" id="2011161"/>
    <lineage>
        <taxon>Eukaryota</taxon>
        <taxon>Metazoa</taxon>
        <taxon>Ecdysozoa</taxon>
        <taxon>Nematoda</taxon>
        <taxon>Chromadorea</taxon>
        <taxon>Plectida</taxon>
        <taxon>Plectina</taxon>
        <taxon>Plectoidea</taxon>
        <taxon>Plectidae</taxon>
        <taxon>Plectus</taxon>
    </lineage>
</organism>
<dbReference type="GO" id="GO:0005524">
    <property type="term" value="F:ATP binding"/>
    <property type="evidence" value="ECO:0007669"/>
    <property type="project" value="UniProtKB-KW"/>
</dbReference>
<evidence type="ECO:0000256" key="4">
    <source>
        <dbReference type="ARBA" id="ARBA00023125"/>
    </source>
</evidence>
<dbReference type="WBParaSite" id="PSAMB.scaffold881size39522.g9359.t1">
    <property type="protein sequence ID" value="PSAMB.scaffold881size39522.g9359.t1"/>
    <property type="gene ID" value="PSAMB.scaffold881size39522.g9359"/>
</dbReference>
<evidence type="ECO:0000259" key="6">
    <source>
        <dbReference type="PROSITE" id="PS00486"/>
    </source>
</evidence>
<proteinExistence type="inferred from homology"/>
<evidence type="ECO:0000256" key="5">
    <source>
        <dbReference type="SAM" id="MobiDB-lite"/>
    </source>
</evidence>
<keyword evidence="2" id="KW-0547">Nucleotide-binding</keyword>
<dbReference type="AlphaFoldDB" id="A0A914XMA6"/>
<feature type="compositionally biased region" description="Basic and acidic residues" evidence="5">
    <location>
        <begin position="190"/>
        <end position="204"/>
    </location>
</feature>
<name>A0A914XMA6_9BILA</name>
<evidence type="ECO:0000256" key="2">
    <source>
        <dbReference type="ARBA" id="ARBA00022741"/>
    </source>
</evidence>
<dbReference type="PROSITE" id="PS00486">
    <property type="entry name" value="DNA_MISMATCH_REPAIR_2"/>
    <property type="match status" value="1"/>
</dbReference>
<keyword evidence="7" id="KW-1185">Reference proteome</keyword>
<dbReference type="InterPro" id="IPR000432">
    <property type="entry name" value="DNA_mismatch_repair_MutS_C"/>
</dbReference>
<dbReference type="GO" id="GO:0030983">
    <property type="term" value="F:mismatched DNA binding"/>
    <property type="evidence" value="ECO:0007669"/>
    <property type="project" value="InterPro"/>
</dbReference>
<dbReference type="PANTHER" id="PTHR11361:SF20">
    <property type="entry name" value="MUTS PROTEIN HOMOLOG 5"/>
    <property type="match status" value="1"/>
</dbReference>
<reference evidence="8" key="1">
    <citation type="submission" date="2022-11" db="UniProtKB">
        <authorList>
            <consortium name="WormBaseParasite"/>
        </authorList>
    </citation>
    <scope>IDENTIFICATION</scope>
</reference>
<dbReference type="SMART" id="SM00534">
    <property type="entry name" value="MUTSac"/>
    <property type="match status" value="1"/>
</dbReference>
<feature type="region of interest" description="Disordered" evidence="5">
    <location>
        <begin position="178"/>
        <end position="211"/>
    </location>
</feature>
<protein>
    <submittedName>
        <fullName evidence="8">DNA mismatch repair proteins mutS family domain-containing protein</fullName>
    </submittedName>
</protein>
<dbReference type="Proteomes" id="UP000887566">
    <property type="component" value="Unplaced"/>
</dbReference>
<feature type="domain" description="DNA mismatch repair proteins mutS family" evidence="6">
    <location>
        <begin position="12"/>
        <end position="28"/>
    </location>
</feature>
<dbReference type="InterPro" id="IPR027417">
    <property type="entry name" value="P-loop_NTPase"/>
</dbReference>
<evidence type="ECO:0000256" key="3">
    <source>
        <dbReference type="ARBA" id="ARBA00022840"/>
    </source>
</evidence>
<evidence type="ECO:0000313" key="7">
    <source>
        <dbReference type="Proteomes" id="UP000887566"/>
    </source>
</evidence>
<dbReference type="Gene3D" id="3.40.50.300">
    <property type="entry name" value="P-loop containing nucleotide triphosphate hydrolases"/>
    <property type="match status" value="1"/>
</dbReference>
<accession>A0A914XMA6</accession>
<dbReference type="PANTHER" id="PTHR11361">
    <property type="entry name" value="DNA MISMATCH REPAIR PROTEIN MUTS FAMILY MEMBER"/>
    <property type="match status" value="1"/>
</dbReference>
<evidence type="ECO:0000313" key="8">
    <source>
        <dbReference type="WBParaSite" id="PSAMB.scaffold881size39522.g9359.t1"/>
    </source>
</evidence>
<evidence type="ECO:0000256" key="1">
    <source>
        <dbReference type="ARBA" id="ARBA00006271"/>
    </source>
</evidence>
<sequence length="211" mass="23641">MSVALRRATGNSLAIVDEFGKGTMTEVGLSLLTASLNYWLRCGKASCPHVVVSSHLHAVIDLLDDDQNIISYHTMEVLRVGSELEFQFRLVEGTVDCSYAAYTAMKAGIPMHVVERGYDVYQALKTGDPIIKRNTTELEWGQQYQRLKAVVDFFLAWDLEEDDPIELLEHVASFASVDERNATEPIEEEQVNHEEHVDDEHSSLDRGASSL</sequence>
<keyword evidence="4" id="KW-0238">DNA-binding</keyword>
<comment type="similarity">
    <text evidence="1">Belongs to the DNA mismatch repair MutS family.</text>
</comment>
<dbReference type="InterPro" id="IPR045076">
    <property type="entry name" value="MutS"/>
</dbReference>
<dbReference type="GO" id="GO:0140664">
    <property type="term" value="F:ATP-dependent DNA damage sensor activity"/>
    <property type="evidence" value="ECO:0007669"/>
    <property type="project" value="InterPro"/>
</dbReference>
<dbReference type="Pfam" id="PF00488">
    <property type="entry name" value="MutS_V"/>
    <property type="match status" value="1"/>
</dbReference>